<gene>
    <name evidence="8" type="ORF">B4102_4001</name>
</gene>
<reference evidence="8 9" key="1">
    <citation type="submission" date="2016-01" db="EMBL/GenBank/DDBJ databases">
        <title>Genome Sequences of Twelve Sporeforming Bacillus Species Isolated from Foods.</title>
        <authorList>
            <person name="Berendsen E.M."/>
            <person name="Wells-Bennik M.H."/>
            <person name="Krawcyk A.O."/>
            <person name="De Jong A."/>
            <person name="Holsappel S."/>
            <person name="Eijlander R.T."/>
            <person name="Kuipers O.P."/>
        </authorList>
    </citation>
    <scope>NUCLEOTIDE SEQUENCE [LARGE SCALE GENOMIC DNA]</scope>
    <source>
        <strain evidence="8 9">B4102</strain>
    </source>
</reference>
<dbReference type="InterPro" id="IPR010809">
    <property type="entry name" value="FliD_C"/>
</dbReference>
<dbReference type="Proteomes" id="UP000075666">
    <property type="component" value="Unassembled WGS sequence"/>
</dbReference>
<accession>A0A150KL71</accession>
<dbReference type="Pfam" id="PF07195">
    <property type="entry name" value="FliD_C"/>
    <property type="match status" value="1"/>
</dbReference>
<evidence type="ECO:0000256" key="3">
    <source>
        <dbReference type="ARBA" id="ARBA00023054"/>
    </source>
</evidence>
<dbReference type="PATRIC" id="fig|46224.3.peg.1281"/>
<name>A0A150KL71_9BACI</name>
<comment type="subcellular location">
    <subcellularLocation>
        <location evidence="5">Secreted</location>
    </subcellularLocation>
    <subcellularLocation>
        <location evidence="5">Bacterial flagellum</location>
    </subcellularLocation>
</comment>
<dbReference type="InterPro" id="IPR003481">
    <property type="entry name" value="FliD_N"/>
</dbReference>
<proteinExistence type="inferred from homology"/>
<evidence type="ECO:0000313" key="8">
    <source>
        <dbReference type="EMBL" id="KYC88612.1"/>
    </source>
</evidence>
<keyword evidence="5" id="KW-0964">Secreted</keyword>
<feature type="domain" description="Flagellar hook-associated protein 2 C-terminal" evidence="7">
    <location>
        <begin position="441"/>
        <end position="701"/>
    </location>
</feature>
<keyword evidence="4 5" id="KW-0975">Bacterial flagellum</keyword>
<dbReference type="Pfam" id="PF02465">
    <property type="entry name" value="FliD_N"/>
    <property type="match status" value="1"/>
</dbReference>
<keyword evidence="3" id="KW-0175">Coiled coil</keyword>
<dbReference type="GO" id="GO:0009424">
    <property type="term" value="C:bacterial-type flagellum hook"/>
    <property type="evidence" value="ECO:0007669"/>
    <property type="project" value="UniProtKB-UniRule"/>
</dbReference>
<dbReference type="RefSeq" id="WP_066235722.1">
    <property type="nucleotide sequence ID" value="NZ_LQYN01000140.1"/>
</dbReference>
<evidence type="ECO:0000259" key="7">
    <source>
        <dbReference type="Pfam" id="PF07195"/>
    </source>
</evidence>
<dbReference type="InterPro" id="IPR040026">
    <property type="entry name" value="FliD"/>
</dbReference>
<protein>
    <recommendedName>
        <fullName evidence="5">Flagellar hook-associated protein 2</fullName>
        <shortName evidence="5">HAP2</shortName>
    </recommendedName>
    <alternativeName>
        <fullName evidence="5">Flagellar cap protein</fullName>
    </alternativeName>
</protein>
<dbReference type="GO" id="GO:0005576">
    <property type="term" value="C:extracellular region"/>
    <property type="evidence" value="ECO:0007669"/>
    <property type="project" value="UniProtKB-SubCell"/>
</dbReference>
<dbReference type="GO" id="GO:0009421">
    <property type="term" value="C:bacterial-type flagellum filament cap"/>
    <property type="evidence" value="ECO:0007669"/>
    <property type="project" value="InterPro"/>
</dbReference>
<evidence type="ECO:0000256" key="1">
    <source>
        <dbReference type="ARBA" id="ARBA00009764"/>
    </source>
</evidence>
<dbReference type="EMBL" id="LQYN01000140">
    <property type="protein sequence ID" value="KYC88612.1"/>
    <property type="molecule type" value="Genomic_DNA"/>
</dbReference>
<evidence type="ECO:0000256" key="5">
    <source>
        <dbReference type="RuleBase" id="RU362066"/>
    </source>
</evidence>
<sequence>MVRISGLASGMDIDQMVKDLMKVERMPLDKLKQKKQTLEWQRDDYRSLNTLFFNFRQTLTNMKLTPAYRARSTVSTNDQLLTATASSAAAMSSYTISNVKQLATAATKVNTEKISKGSEKVDINQSLMSQQGKLDGLTWKQGVVETKTIGVTDDNQKEIKLPLDGVKIADTAGINIKVDGKTYKLVTGKTPEELADNEVLFNQTPDYAPDGTQKEATFTFKSIKKGSNVKIDYVADKKIEKTTISDQATGFQLSHGAIVTDSNFSIVINNKTFKLDGNGTDLIEVDASGNPASSLKLGTLDKETGKVTFSDAYKEELKKEAEEKRAAENLGEKDAVSFDVSTTYQQNYTSFKVATSTSQYPNGVEENFFVQGNDSLSKVMTNVNNSNVGVSLFYDSFSDKMTLTRTETGNFSGDETVQEISTSGNFIDNVLKFGGAAETGGTNAKFNINGLDTERTSNTFEMNGVTFTLKKTFDTAESVSIKNDSDKVFDNIKAFVDEYNKLIDTVNKKISEERYRDYGPLTDEQREQLSDKQQEMWEEKAKSGLLKGDTMLSGALTQMRISMYQPVDNANVASAFKQLAAIGIKTTANYLEGGKLEINEAALKKAIEDDPTSVENLFRGTGETSSSKGIVQRLYDDVSTTIDKLNERAGKAYSTNQQFTIGKNLDDVAKKITSFTERLKQIEDRYYRQFSAMETAIQKSNNQMNYLLQQFSSGQ</sequence>
<dbReference type="PANTHER" id="PTHR30288">
    <property type="entry name" value="FLAGELLAR CAP/ASSEMBLY PROTEIN FLID"/>
    <property type="match status" value="1"/>
</dbReference>
<dbReference type="STRING" id="46224.B4102_4001"/>
<feature type="domain" description="Flagellar hook-associated protein 2 N-terminal" evidence="6">
    <location>
        <begin position="9"/>
        <end position="106"/>
    </location>
</feature>
<comment type="function">
    <text evidence="5">Required for morphogenesis and for the elongation of the flagellar filament by facilitating polymerization of the flagellin monomers at the tip of growing filament. Forms a capping structure, which prevents flagellin subunits (transported through the central channel of the flagellum) from leaking out without polymerization at the distal end.</text>
</comment>
<organism evidence="8 9">
    <name type="scientific">Heyndrickxia sporothermodurans</name>
    <dbReference type="NCBI Taxonomy" id="46224"/>
    <lineage>
        <taxon>Bacteria</taxon>
        <taxon>Bacillati</taxon>
        <taxon>Bacillota</taxon>
        <taxon>Bacilli</taxon>
        <taxon>Bacillales</taxon>
        <taxon>Bacillaceae</taxon>
        <taxon>Heyndrickxia</taxon>
    </lineage>
</organism>
<dbReference type="AlphaFoldDB" id="A0A150KL71"/>
<comment type="caution">
    <text evidence="8">The sequence shown here is derived from an EMBL/GenBank/DDBJ whole genome shotgun (WGS) entry which is preliminary data.</text>
</comment>
<evidence type="ECO:0000313" key="9">
    <source>
        <dbReference type="Proteomes" id="UP000075666"/>
    </source>
</evidence>
<dbReference type="PANTHER" id="PTHR30288:SF0">
    <property type="entry name" value="FLAGELLAR HOOK-ASSOCIATED PROTEIN 2"/>
    <property type="match status" value="1"/>
</dbReference>
<dbReference type="GO" id="GO:0007155">
    <property type="term" value="P:cell adhesion"/>
    <property type="evidence" value="ECO:0007669"/>
    <property type="project" value="InterPro"/>
</dbReference>
<keyword evidence="9" id="KW-1185">Reference proteome</keyword>
<evidence type="ECO:0000256" key="4">
    <source>
        <dbReference type="ARBA" id="ARBA00023143"/>
    </source>
</evidence>
<comment type="similarity">
    <text evidence="1 5">Belongs to the FliD family.</text>
</comment>
<dbReference type="GO" id="GO:0071973">
    <property type="term" value="P:bacterial-type flagellum-dependent cell motility"/>
    <property type="evidence" value="ECO:0007669"/>
    <property type="project" value="TreeGrafter"/>
</dbReference>
<comment type="subunit">
    <text evidence="2 5">Homopentamer.</text>
</comment>
<evidence type="ECO:0000256" key="2">
    <source>
        <dbReference type="ARBA" id="ARBA00011255"/>
    </source>
</evidence>
<evidence type="ECO:0000259" key="6">
    <source>
        <dbReference type="Pfam" id="PF02465"/>
    </source>
</evidence>
<dbReference type="OrthoDB" id="9776025at2"/>